<evidence type="ECO:0000313" key="1">
    <source>
        <dbReference type="EMBL" id="MCW0953057.1"/>
    </source>
</evidence>
<dbReference type="Proteomes" id="UP001526225">
    <property type="component" value="Unassembled WGS sequence"/>
</dbReference>
<proteinExistence type="predicted"/>
<sequence length="88" mass="9945">MNVYDLKQATEGMALDRPIWLKGKVDQLPVTTLEKMGERLLLSSGDGAPLYLRDLWHSDVELKLVQRVEGKEQSIFGYRVDGDDIILG</sequence>
<protein>
    <submittedName>
        <fullName evidence="1">Uncharacterized protein</fullName>
    </submittedName>
</protein>
<keyword evidence="2" id="KW-1185">Reference proteome</keyword>
<organism evidence="1 2">
    <name type="scientific">Weissella ceti</name>
    <dbReference type="NCBI Taxonomy" id="759620"/>
    <lineage>
        <taxon>Bacteria</taxon>
        <taxon>Bacillati</taxon>
        <taxon>Bacillota</taxon>
        <taxon>Bacilli</taxon>
        <taxon>Lactobacillales</taxon>
        <taxon>Lactobacillaceae</taxon>
        <taxon>Weissella</taxon>
    </lineage>
</organism>
<comment type="caution">
    <text evidence="1">The sequence shown here is derived from an EMBL/GenBank/DDBJ whole genome shotgun (WGS) entry which is preliminary data.</text>
</comment>
<dbReference type="RefSeq" id="WP_213408465.1">
    <property type="nucleotide sequence ID" value="NZ_CP074441.1"/>
</dbReference>
<name>A0ABT3E4B4_9LACO</name>
<reference evidence="1 2" key="1">
    <citation type="submission" date="2022-10" db="EMBL/GenBank/DDBJ databases">
        <title>Weissella fermenti sp. nov., isolated from fermented cabbage.</title>
        <authorList>
            <person name="Lee J.K."/>
            <person name="Baek J.H."/>
            <person name="Choi D.G."/>
            <person name="Kim J.M."/>
            <person name="Jeon C.O."/>
        </authorList>
    </citation>
    <scope>NUCLEOTIDE SEQUENCE [LARGE SCALE GENOMIC DNA]</scope>
    <source>
        <strain evidence="1 2">KACC 18534</strain>
    </source>
</reference>
<accession>A0ABT3E4B4</accession>
<gene>
    <name evidence="1" type="ORF">OIT44_03090</name>
</gene>
<evidence type="ECO:0000313" key="2">
    <source>
        <dbReference type="Proteomes" id="UP001526225"/>
    </source>
</evidence>
<dbReference type="EMBL" id="JAOZFE010000002">
    <property type="protein sequence ID" value="MCW0953057.1"/>
    <property type="molecule type" value="Genomic_DNA"/>
</dbReference>